<dbReference type="SUPFAM" id="SSF81324">
    <property type="entry name" value="Voltage-gated potassium channels"/>
    <property type="match status" value="1"/>
</dbReference>
<dbReference type="InterPro" id="IPR003148">
    <property type="entry name" value="RCK_N"/>
</dbReference>
<dbReference type="PANTHER" id="PTHR43833">
    <property type="entry name" value="POTASSIUM CHANNEL PROTEIN 2-RELATED-RELATED"/>
    <property type="match status" value="1"/>
</dbReference>
<dbReference type="GO" id="GO:0005886">
    <property type="term" value="C:plasma membrane"/>
    <property type="evidence" value="ECO:0007669"/>
    <property type="project" value="UniProtKB-SubCell"/>
</dbReference>
<dbReference type="AlphaFoldDB" id="A0A2S6IVB2"/>
<evidence type="ECO:0000259" key="3">
    <source>
        <dbReference type="PROSITE" id="PS51201"/>
    </source>
</evidence>
<dbReference type="Gene3D" id="3.40.50.720">
    <property type="entry name" value="NAD(P)-binding Rossmann-like Domain"/>
    <property type="match status" value="1"/>
</dbReference>
<evidence type="ECO:0000313" key="4">
    <source>
        <dbReference type="EMBL" id="PPK98201.1"/>
    </source>
</evidence>
<dbReference type="GO" id="GO:0006813">
    <property type="term" value="P:potassium ion transport"/>
    <property type="evidence" value="ECO:0007669"/>
    <property type="project" value="InterPro"/>
</dbReference>
<dbReference type="RefSeq" id="WP_104431610.1">
    <property type="nucleotide sequence ID" value="NZ_PTJD01000002.1"/>
</dbReference>
<keyword evidence="4" id="KW-0406">Ion transport</keyword>
<dbReference type="OrthoDB" id="9799090at2"/>
<keyword evidence="4" id="KW-0813">Transport</keyword>
<reference evidence="4 5" key="1">
    <citation type="submission" date="2018-02" db="EMBL/GenBank/DDBJ databases">
        <title>Genomic Encyclopedia of Archaeal and Bacterial Type Strains, Phase II (KMG-II): from individual species to whole genera.</title>
        <authorList>
            <person name="Goeker M."/>
        </authorList>
    </citation>
    <scope>NUCLEOTIDE SEQUENCE [LARGE SCALE GENOMIC DNA]</scope>
    <source>
        <strain evidence="4 5">DSM 22857</strain>
    </source>
</reference>
<comment type="caution">
    <text evidence="4">The sequence shown here is derived from an EMBL/GenBank/DDBJ whole genome shotgun (WGS) entry which is preliminary data.</text>
</comment>
<feature type="domain" description="RCK N-terminal" evidence="3">
    <location>
        <begin position="128"/>
        <end position="248"/>
    </location>
</feature>
<dbReference type="PANTHER" id="PTHR43833:SF9">
    <property type="entry name" value="POTASSIUM CHANNEL PROTEIN YUGO-RELATED"/>
    <property type="match status" value="1"/>
</dbReference>
<keyword evidence="2" id="KW-0812">Transmembrane</keyword>
<protein>
    <submittedName>
        <fullName evidence="4">Voltage-gated potassium channel</fullName>
    </submittedName>
</protein>
<feature type="transmembrane region" description="Helical" evidence="2">
    <location>
        <begin position="85"/>
        <end position="110"/>
    </location>
</feature>
<keyword evidence="2" id="KW-1133">Transmembrane helix</keyword>
<evidence type="ECO:0000313" key="5">
    <source>
        <dbReference type="Proteomes" id="UP000239485"/>
    </source>
</evidence>
<dbReference type="PROSITE" id="PS51201">
    <property type="entry name" value="RCK_N"/>
    <property type="match status" value="1"/>
</dbReference>
<dbReference type="Gene3D" id="1.10.287.70">
    <property type="match status" value="1"/>
</dbReference>
<evidence type="ECO:0000256" key="1">
    <source>
        <dbReference type="ARBA" id="ARBA00004651"/>
    </source>
</evidence>
<dbReference type="GO" id="GO:0034220">
    <property type="term" value="P:monoatomic ion transmembrane transport"/>
    <property type="evidence" value="ECO:0007669"/>
    <property type="project" value="UniProtKB-KW"/>
</dbReference>
<dbReference type="Proteomes" id="UP000239485">
    <property type="component" value="Unassembled WGS sequence"/>
</dbReference>
<dbReference type="InterPro" id="IPR050721">
    <property type="entry name" value="Trk_Ktr_HKT_K-transport"/>
</dbReference>
<dbReference type="SUPFAM" id="SSF51735">
    <property type="entry name" value="NAD(P)-binding Rossmann-fold domains"/>
    <property type="match status" value="1"/>
</dbReference>
<keyword evidence="5" id="KW-1185">Reference proteome</keyword>
<dbReference type="InterPro" id="IPR036291">
    <property type="entry name" value="NAD(P)-bd_dom_sf"/>
</dbReference>
<evidence type="ECO:0000256" key="2">
    <source>
        <dbReference type="SAM" id="Phobius"/>
    </source>
</evidence>
<dbReference type="Pfam" id="PF02254">
    <property type="entry name" value="TrkA_N"/>
    <property type="match status" value="1"/>
</dbReference>
<gene>
    <name evidence="4" type="ORF">CLV92_102354</name>
</gene>
<accession>A0A2S6IVB2</accession>
<keyword evidence="2" id="KW-0472">Membrane</keyword>
<organism evidence="4 5">
    <name type="scientific">Kineococcus xinjiangensis</name>
    <dbReference type="NCBI Taxonomy" id="512762"/>
    <lineage>
        <taxon>Bacteria</taxon>
        <taxon>Bacillati</taxon>
        <taxon>Actinomycetota</taxon>
        <taxon>Actinomycetes</taxon>
        <taxon>Kineosporiales</taxon>
        <taxon>Kineosporiaceae</taxon>
        <taxon>Kineococcus</taxon>
    </lineage>
</organism>
<feature type="transmembrane region" description="Helical" evidence="2">
    <location>
        <begin position="22"/>
        <end position="42"/>
    </location>
</feature>
<dbReference type="Pfam" id="PF07885">
    <property type="entry name" value="Ion_trans_2"/>
    <property type="match status" value="1"/>
</dbReference>
<comment type="subcellular location">
    <subcellularLocation>
        <location evidence="1">Cell membrane</location>
        <topology evidence="1">Multi-pass membrane protein</topology>
    </subcellularLocation>
</comment>
<proteinExistence type="predicted"/>
<dbReference type="InterPro" id="IPR013099">
    <property type="entry name" value="K_chnl_dom"/>
</dbReference>
<dbReference type="EMBL" id="PTJD01000002">
    <property type="protein sequence ID" value="PPK98201.1"/>
    <property type="molecule type" value="Genomic_DNA"/>
</dbReference>
<name>A0A2S6IVB2_9ACTN</name>
<keyword evidence="4" id="KW-0407">Ion channel</keyword>
<sequence length="352" mass="37737">MSDGYESVHLPASKKAGPLRALLARFAFAGLLVFVNWLLVVLEREDYTDSRDGEVSLTDALYYTTVTLSTTGYGDITPVSDSARMINALVVTPLRLMFLAILVGTTLQALTERSRTEFRLARWRARMRDHVVVLGYGTKGRNALRALRMRDHAPDHLVVVEADPQIAAQASADGYVVITGNATSPDVLQQALVHRAHTVIVALDRDDTAILATLTLRRIAPRATVVASAREAQHAVLLQEGGASSVVVSSETTGRLLGLATESADAVGVVEDLLSFGQGLDLSQRPVRPEEVGRPTSELGVPVLAVVRAGLMIRYNEAGAGRLQAGDRIVFVDAPEPGLGPHSGAHTGHNLY</sequence>